<evidence type="ECO:0000256" key="6">
    <source>
        <dbReference type="SAM" id="MobiDB-lite"/>
    </source>
</evidence>
<evidence type="ECO:0000259" key="7">
    <source>
        <dbReference type="Pfam" id="PF08159"/>
    </source>
</evidence>
<dbReference type="FunCoup" id="A0A165JDI8">
    <property type="interactions" value="736"/>
</dbReference>
<feature type="compositionally biased region" description="Basic residues" evidence="6">
    <location>
        <begin position="33"/>
        <end position="43"/>
    </location>
</feature>
<protein>
    <submittedName>
        <fullName evidence="10">WD40 repeat-like protein</fullName>
    </submittedName>
</protein>
<dbReference type="InterPro" id="IPR056550">
    <property type="entry name" value="NOL10_2nd"/>
</dbReference>
<dbReference type="STRING" id="1353952.A0A165JDI8"/>
<evidence type="ECO:0000313" key="11">
    <source>
        <dbReference type="Proteomes" id="UP000076842"/>
    </source>
</evidence>
<dbReference type="OrthoDB" id="273340at2759"/>
<feature type="compositionally biased region" description="Polar residues" evidence="6">
    <location>
        <begin position="610"/>
        <end position="636"/>
    </location>
</feature>
<dbReference type="PANTHER" id="PTHR14927:SF0">
    <property type="entry name" value="NUCLEOLAR PROTEIN 10"/>
    <property type="match status" value="1"/>
</dbReference>
<dbReference type="EMBL" id="KV423921">
    <property type="protein sequence ID" value="KZT61702.1"/>
    <property type="molecule type" value="Genomic_DNA"/>
</dbReference>
<feature type="region of interest" description="Disordered" evidence="6">
    <location>
        <begin position="18"/>
        <end position="46"/>
    </location>
</feature>
<reference evidence="10 11" key="1">
    <citation type="journal article" date="2016" name="Mol. Biol. Evol.">
        <title>Comparative Genomics of Early-Diverging Mushroom-Forming Fungi Provides Insights into the Origins of Lignocellulose Decay Capabilities.</title>
        <authorList>
            <person name="Nagy L.G."/>
            <person name="Riley R."/>
            <person name="Tritt A."/>
            <person name="Adam C."/>
            <person name="Daum C."/>
            <person name="Floudas D."/>
            <person name="Sun H."/>
            <person name="Yadav J.S."/>
            <person name="Pangilinan J."/>
            <person name="Larsson K.H."/>
            <person name="Matsuura K."/>
            <person name="Barry K."/>
            <person name="Labutti K."/>
            <person name="Kuo R."/>
            <person name="Ohm R.A."/>
            <person name="Bhattacharya S.S."/>
            <person name="Shirouzu T."/>
            <person name="Yoshinaga Y."/>
            <person name="Martin F.M."/>
            <person name="Grigoriev I.V."/>
            <person name="Hibbett D.S."/>
        </authorList>
    </citation>
    <scope>NUCLEOTIDE SEQUENCE [LARGE SCALE GENOMIC DNA]</scope>
    <source>
        <strain evidence="10 11">HHB12733</strain>
    </source>
</reference>
<evidence type="ECO:0000256" key="5">
    <source>
        <dbReference type="ARBA" id="ARBA00023242"/>
    </source>
</evidence>
<dbReference type="SUPFAM" id="SSF50978">
    <property type="entry name" value="WD40 repeat-like"/>
    <property type="match status" value="1"/>
</dbReference>
<evidence type="ECO:0000259" key="9">
    <source>
        <dbReference type="Pfam" id="PF23098"/>
    </source>
</evidence>
<feature type="domain" description="Nucleolar protein 10-like N-terminal" evidence="9">
    <location>
        <begin position="22"/>
        <end position="392"/>
    </location>
</feature>
<dbReference type="GO" id="GO:0000462">
    <property type="term" value="P:maturation of SSU-rRNA from tricistronic rRNA transcript (SSU-rRNA, 5.8S rRNA, LSU-rRNA)"/>
    <property type="evidence" value="ECO:0007669"/>
    <property type="project" value="TreeGrafter"/>
</dbReference>
<keyword evidence="5" id="KW-0539">Nucleus</keyword>
<feature type="domain" description="Nucleolar protein 10-like second" evidence="8">
    <location>
        <begin position="397"/>
        <end position="445"/>
    </location>
</feature>
<dbReference type="InParanoid" id="A0A165JDI8"/>
<keyword evidence="11" id="KW-1185">Reference proteome</keyword>
<feature type="region of interest" description="Disordered" evidence="6">
    <location>
        <begin position="532"/>
        <end position="736"/>
    </location>
</feature>
<name>A0A165JDI8_9BASI</name>
<dbReference type="Proteomes" id="UP000076842">
    <property type="component" value="Unassembled WGS sequence"/>
</dbReference>
<dbReference type="InterPro" id="IPR056551">
    <property type="entry name" value="Beta-prop_NOL10_N"/>
</dbReference>
<dbReference type="Gene3D" id="2.130.10.10">
    <property type="entry name" value="YVTN repeat-like/Quinoprotein amine dehydrogenase"/>
    <property type="match status" value="1"/>
</dbReference>
<feature type="compositionally biased region" description="Basic and acidic residues" evidence="6">
    <location>
        <begin position="683"/>
        <end position="695"/>
    </location>
</feature>
<dbReference type="InterPro" id="IPR040382">
    <property type="entry name" value="NOL10/Enp2"/>
</dbReference>
<proteinExistence type="inferred from homology"/>
<feature type="region of interest" description="Disordered" evidence="6">
    <location>
        <begin position="489"/>
        <end position="508"/>
    </location>
</feature>
<feature type="compositionally biased region" description="Acidic residues" evidence="6">
    <location>
        <begin position="553"/>
        <end position="580"/>
    </location>
</feature>
<dbReference type="AlphaFoldDB" id="A0A165JDI8"/>
<accession>A0A165JDI8</accession>
<feature type="compositionally biased region" description="Polar residues" evidence="6">
    <location>
        <begin position="656"/>
        <end position="665"/>
    </location>
</feature>
<dbReference type="InterPro" id="IPR036322">
    <property type="entry name" value="WD40_repeat_dom_sf"/>
</dbReference>
<evidence type="ECO:0000256" key="3">
    <source>
        <dbReference type="ARBA" id="ARBA00022574"/>
    </source>
</evidence>
<feature type="compositionally biased region" description="Polar residues" evidence="6">
    <location>
        <begin position="18"/>
        <end position="27"/>
    </location>
</feature>
<dbReference type="Pfam" id="PF08159">
    <property type="entry name" value="NUC153"/>
    <property type="match status" value="1"/>
</dbReference>
<comment type="similarity">
    <text evidence="2">Belongs to the WD repeat NOL10/ENP2 family.</text>
</comment>
<evidence type="ECO:0000256" key="2">
    <source>
        <dbReference type="ARBA" id="ARBA00005264"/>
    </source>
</evidence>
<dbReference type="Pfam" id="PF23097">
    <property type="entry name" value="NOL10_2nd"/>
    <property type="match status" value="1"/>
</dbReference>
<dbReference type="InterPro" id="IPR012580">
    <property type="entry name" value="NUC153"/>
</dbReference>
<evidence type="ECO:0000256" key="4">
    <source>
        <dbReference type="ARBA" id="ARBA00022737"/>
    </source>
</evidence>
<dbReference type="InterPro" id="IPR015943">
    <property type="entry name" value="WD40/YVTN_repeat-like_dom_sf"/>
</dbReference>
<dbReference type="GO" id="GO:0032040">
    <property type="term" value="C:small-subunit processome"/>
    <property type="evidence" value="ECO:0007669"/>
    <property type="project" value="TreeGrafter"/>
</dbReference>
<comment type="subcellular location">
    <subcellularLocation>
        <location evidence="1">Nucleus</location>
        <location evidence="1">Nucleolus</location>
    </subcellularLocation>
</comment>
<evidence type="ECO:0000259" key="8">
    <source>
        <dbReference type="Pfam" id="PF23097"/>
    </source>
</evidence>
<evidence type="ECO:0000313" key="10">
    <source>
        <dbReference type="EMBL" id="KZT61702.1"/>
    </source>
</evidence>
<feature type="domain" description="NUC153" evidence="7">
    <location>
        <begin position="514"/>
        <end position="542"/>
    </location>
</feature>
<gene>
    <name evidence="10" type="ORF">CALCODRAFT_463859</name>
</gene>
<evidence type="ECO:0000256" key="1">
    <source>
        <dbReference type="ARBA" id="ARBA00004604"/>
    </source>
</evidence>
<sequence length="736" mass="81345">MAAPSLDPGAVKVYTVNGAPSASSSSLPDWLTRKRQQQGKGKRARTEHIEGTIDLVQYFEFPEASNRIRTTRDGHFAVATGTYKPQMRVFDLDQLALKFERHSEAENVDFLILSDDWTKTVHLQSDRTIEVHNQSGFYYKTRIPRFGRALAYHSPSCDLLTGGSGSEIFRLNLDQGRFMTPLDLSEGGEDIEGVNAVDVNPAHQLFSFGTSGNGTVQFWDPRSRSRVGVLRVPMAGLLPAGGLGSAMDTDLAVTALSSRMDGLNLAVGTSTGHTLLYDLRSNQPYAIKDQGYGLPVENVSWIEGGHKMASDSLVLSADKKVLKIWDRNTPATNFTSVTPANDINHVHHLPGSGLIMLANEGIQMTTYYIPQLGPAPRWCSFLDNITEEMEEQSTRNVYEDFKFVERSELTALGLDHLVGTPALKPYMHGYFVAAELYTTARLIANPYAYAEHRERLVQEKMEKMAETRIRARKNQPSVKVNKALAERLRKSDAKTARKATAGEGKPAAVELASDPRFKALFENPEFQIDETSREFALINPSTAAQKAKLRRDEDEEDDMAEMDGSEAEEKDEDMSDESDEDGKRITIAGPVTRKAQPKVAPGRSAARPNQRPQKSSPRLVSSFSSHNGTVRSTNPEATFGQLRRSTSRGQKDQHTNGRGSSSSLVRPTADGGMEMSFIPSSSSRKDRPKPVKKAETFGAGLQKGVVDEREKETGRGGRTQRRTGIRSGSKNVFRRM</sequence>
<keyword evidence="4" id="KW-0677">Repeat</keyword>
<organism evidence="10 11">
    <name type="scientific">Calocera cornea HHB12733</name>
    <dbReference type="NCBI Taxonomy" id="1353952"/>
    <lineage>
        <taxon>Eukaryota</taxon>
        <taxon>Fungi</taxon>
        <taxon>Dikarya</taxon>
        <taxon>Basidiomycota</taxon>
        <taxon>Agaricomycotina</taxon>
        <taxon>Dacrymycetes</taxon>
        <taxon>Dacrymycetales</taxon>
        <taxon>Dacrymycetaceae</taxon>
        <taxon>Calocera</taxon>
    </lineage>
</organism>
<dbReference type="PANTHER" id="PTHR14927">
    <property type="entry name" value="NUCLEOLAR PROTEIN 10"/>
    <property type="match status" value="1"/>
</dbReference>
<dbReference type="GO" id="GO:0030686">
    <property type="term" value="C:90S preribosome"/>
    <property type="evidence" value="ECO:0007669"/>
    <property type="project" value="TreeGrafter"/>
</dbReference>
<keyword evidence="3" id="KW-0853">WD repeat</keyword>
<dbReference type="Pfam" id="PF23098">
    <property type="entry name" value="Beta-prop_NOL10_N"/>
    <property type="match status" value="1"/>
</dbReference>
<feature type="compositionally biased region" description="Basic and acidic residues" evidence="6">
    <location>
        <begin position="705"/>
        <end position="715"/>
    </location>
</feature>